<dbReference type="EMBL" id="MN739516">
    <property type="protein sequence ID" value="QHT09829.1"/>
    <property type="molecule type" value="Genomic_DNA"/>
</dbReference>
<sequence>MYNNYINIKVKLHHKKKYYTASTNYFNYFVYCKSDNLMNCLFEIKSKLNIIYHKANTLVLFTYFYYDPLDNNYYPLYTDTFNNLISIF</sequence>
<name>A0A6C0D1R1_9ZZZZ</name>
<organism evidence="1">
    <name type="scientific">viral metagenome</name>
    <dbReference type="NCBI Taxonomy" id="1070528"/>
    <lineage>
        <taxon>unclassified sequences</taxon>
        <taxon>metagenomes</taxon>
        <taxon>organismal metagenomes</taxon>
    </lineage>
</organism>
<evidence type="ECO:0000313" key="1">
    <source>
        <dbReference type="EMBL" id="QHT09829.1"/>
    </source>
</evidence>
<dbReference type="AlphaFoldDB" id="A0A6C0D1R1"/>
<reference evidence="1" key="1">
    <citation type="journal article" date="2020" name="Nature">
        <title>Giant virus diversity and host interactions through global metagenomics.</title>
        <authorList>
            <person name="Schulz F."/>
            <person name="Roux S."/>
            <person name="Paez-Espino D."/>
            <person name="Jungbluth S."/>
            <person name="Walsh D.A."/>
            <person name="Denef V.J."/>
            <person name="McMahon K.D."/>
            <person name="Konstantinidis K.T."/>
            <person name="Eloe-Fadrosh E.A."/>
            <person name="Kyrpides N.C."/>
            <person name="Woyke T."/>
        </authorList>
    </citation>
    <scope>NUCLEOTIDE SEQUENCE</scope>
    <source>
        <strain evidence="1">GVMAG-M-3300023174-102</strain>
    </source>
</reference>
<proteinExistence type="predicted"/>
<protein>
    <submittedName>
        <fullName evidence="1">Uncharacterized protein</fullName>
    </submittedName>
</protein>
<accession>A0A6C0D1R1</accession>